<dbReference type="Proteomes" id="UP000309454">
    <property type="component" value="Unassembled WGS sequence"/>
</dbReference>
<protein>
    <submittedName>
        <fullName evidence="3">Uncharacterized protein</fullName>
    </submittedName>
</protein>
<proteinExistence type="predicted"/>
<keyword evidence="4" id="KW-1185">Reference proteome</keyword>
<evidence type="ECO:0000256" key="2">
    <source>
        <dbReference type="SAM" id="Phobius"/>
    </source>
</evidence>
<keyword evidence="2" id="KW-1133">Transmembrane helix</keyword>
<keyword evidence="2" id="KW-0812">Transmembrane</keyword>
<comment type="caution">
    <text evidence="3">The sequence shown here is derived from an EMBL/GenBank/DDBJ whole genome shotgun (WGS) entry which is preliminary data.</text>
</comment>
<sequence>MAQTPDENNKDGIQPAASGGSRDGSAPGQDVKGEGPSGGNPLGAPSPNSELKNLRTLMMIAGIGGPFSFVIGGVVLSTVALVCAIIAFSKFKRLSSMPGVLRDAPRIKRAVIFSIVISSVALVWNAVWLAIVLPEMWQTLLSQDFSSLYGESPNTAPEKTIWD</sequence>
<accession>A0A4T9TJJ1</accession>
<dbReference type="RefSeq" id="WP_136845120.1">
    <property type="nucleotide sequence ID" value="NZ_CAOKAH010000003.1"/>
</dbReference>
<gene>
    <name evidence="3" type="ORF">E5982_00540</name>
</gene>
<evidence type="ECO:0000256" key="1">
    <source>
        <dbReference type="SAM" id="MobiDB-lite"/>
    </source>
</evidence>
<keyword evidence="2" id="KW-0472">Membrane</keyword>
<dbReference type="AlphaFoldDB" id="A0A4T9TJJ1"/>
<feature type="transmembrane region" description="Helical" evidence="2">
    <location>
        <begin position="67"/>
        <end position="89"/>
    </location>
</feature>
<feature type="transmembrane region" description="Helical" evidence="2">
    <location>
        <begin position="110"/>
        <end position="131"/>
    </location>
</feature>
<reference evidence="3 4" key="1">
    <citation type="submission" date="2019-04" db="EMBL/GenBank/DDBJ databases">
        <title>Microbes associate with the intestines of laboratory mice.</title>
        <authorList>
            <person name="Navarre W."/>
            <person name="Wong E."/>
            <person name="Huang K.C."/>
            <person name="Tropini C."/>
            <person name="Ng K."/>
            <person name="Yu B."/>
        </authorList>
    </citation>
    <scope>NUCLEOTIDE SEQUENCE [LARGE SCALE GENOMIC DNA]</scope>
    <source>
        <strain evidence="3 4">NM48_B13</strain>
    </source>
</reference>
<organism evidence="3 4">
    <name type="scientific">Parvibacter caecicola</name>
    <dbReference type="NCBI Taxonomy" id="747645"/>
    <lineage>
        <taxon>Bacteria</taxon>
        <taxon>Bacillati</taxon>
        <taxon>Actinomycetota</taxon>
        <taxon>Coriobacteriia</taxon>
        <taxon>Coriobacteriales</taxon>
        <taxon>Coriobacteriaceae</taxon>
        <taxon>Parvibacter</taxon>
    </lineage>
</organism>
<feature type="region of interest" description="Disordered" evidence="1">
    <location>
        <begin position="1"/>
        <end position="46"/>
    </location>
</feature>
<evidence type="ECO:0000313" key="3">
    <source>
        <dbReference type="EMBL" id="TJW12133.1"/>
    </source>
</evidence>
<name>A0A4T9TJJ1_9ACTN</name>
<dbReference type="EMBL" id="SSTM01000001">
    <property type="protein sequence ID" value="TJW12133.1"/>
    <property type="molecule type" value="Genomic_DNA"/>
</dbReference>
<evidence type="ECO:0000313" key="4">
    <source>
        <dbReference type="Proteomes" id="UP000309454"/>
    </source>
</evidence>